<name>A0ABN3HDL9_9ACTN</name>
<dbReference type="PRINTS" id="PR00111">
    <property type="entry name" value="ABHYDROLASE"/>
</dbReference>
<dbReference type="SUPFAM" id="SSF53474">
    <property type="entry name" value="alpha/beta-Hydrolases"/>
    <property type="match status" value="1"/>
</dbReference>
<sequence length="272" mass="28733">MDASAHRVTLDRGEVSLSCLVAGAGGGRVVLLHGLAGDAGELHPTAEALARGHRVAVPDQRGHGRSTRRPADVSRRAYAADAAAVIERLCDGRPAVLVGQSMGGHTAMLTAAWYPHLVRGLVMLEAGVGGTAPGDEDYPARLGAWFAGWPVPFADRAAAVRYLGANPLAEAWADAMEAGEDGLRPRFDADVMRAAIEPVAARARWEEWACVTAPTLLVRGEHGKIPAAEDERMRAERPDAGYAVIPGAGHDAHLDAPQAWLAVLRDFLDSID</sequence>
<dbReference type="InterPro" id="IPR029058">
    <property type="entry name" value="AB_hydrolase_fold"/>
</dbReference>
<feature type="domain" description="AB hydrolase-1" evidence="2">
    <location>
        <begin position="29"/>
        <end position="260"/>
    </location>
</feature>
<evidence type="ECO:0000259" key="2">
    <source>
        <dbReference type="Pfam" id="PF12697"/>
    </source>
</evidence>
<dbReference type="InterPro" id="IPR050228">
    <property type="entry name" value="Carboxylesterase_BioH"/>
</dbReference>
<dbReference type="PANTHER" id="PTHR43194:SF2">
    <property type="entry name" value="PEROXISOMAL MEMBRANE PROTEIN LPX1"/>
    <property type="match status" value="1"/>
</dbReference>
<evidence type="ECO:0000313" key="3">
    <source>
        <dbReference type="EMBL" id="GAA2376782.1"/>
    </source>
</evidence>
<protein>
    <submittedName>
        <fullName evidence="3">Alpha/beta hydrolase</fullName>
    </submittedName>
</protein>
<feature type="region of interest" description="Disordered" evidence="1">
    <location>
        <begin position="54"/>
        <end position="73"/>
    </location>
</feature>
<organism evidence="3 4">
    <name type="scientific">Dactylosporangium salmoneum</name>
    <dbReference type="NCBI Taxonomy" id="53361"/>
    <lineage>
        <taxon>Bacteria</taxon>
        <taxon>Bacillati</taxon>
        <taxon>Actinomycetota</taxon>
        <taxon>Actinomycetes</taxon>
        <taxon>Micromonosporales</taxon>
        <taxon>Micromonosporaceae</taxon>
        <taxon>Dactylosporangium</taxon>
    </lineage>
</organism>
<dbReference type="PRINTS" id="PR00412">
    <property type="entry name" value="EPOXHYDRLASE"/>
</dbReference>
<dbReference type="PANTHER" id="PTHR43194">
    <property type="entry name" value="HYDROLASE ALPHA/BETA FOLD FAMILY"/>
    <property type="match status" value="1"/>
</dbReference>
<dbReference type="InterPro" id="IPR000639">
    <property type="entry name" value="Epox_hydrolase-like"/>
</dbReference>
<evidence type="ECO:0000256" key="1">
    <source>
        <dbReference type="SAM" id="MobiDB-lite"/>
    </source>
</evidence>
<dbReference type="Gene3D" id="3.40.50.1820">
    <property type="entry name" value="alpha/beta hydrolase"/>
    <property type="match status" value="1"/>
</dbReference>
<dbReference type="InterPro" id="IPR000073">
    <property type="entry name" value="AB_hydrolase_1"/>
</dbReference>
<reference evidence="3 4" key="1">
    <citation type="journal article" date="2019" name="Int. J. Syst. Evol. Microbiol.">
        <title>The Global Catalogue of Microorganisms (GCM) 10K type strain sequencing project: providing services to taxonomists for standard genome sequencing and annotation.</title>
        <authorList>
            <consortium name="The Broad Institute Genomics Platform"/>
            <consortium name="The Broad Institute Genome Sequencing Center for Infectious Disease"/>
            <person name="Wu L."/>
            <person name="Ma J."/>
        </authorList>
    </citation>
    <scope>NUCLEOTIDE SEQUENCE [LARGE SCALE GENOMIC DNA]</scope>
    <source>
        <strain evidence="3 4">JCM 3272</strain>
    </source>
</reference>
<dbReference type="Pfam" id="PF12697">
    <property type="entry name" value="Abhydrolase_6"/>
    <property type="match status" value="1"/>
</dbReference>
<dbReference type="GO" id="GO:0016787">
    <property type="term" value="F:hydrolase activity"/>
    <property type="evidence" value="ECO:0007669"/>
    <property type="project" value="UniProtKB-KW"/>
</dbReference>
<gene>
    <name evidence="3" type="ORF">GCM10010170_081130</name>
</gene>
<accession>A0ABN3HDL9</accession>
<proteinExistence type="predicted"/>
<keyword evidence="3" id="KW-0378">Hydrolase</keyword>
<dbReference type="EMBL" id="BAAARV010000081">
    <property type="protein sequence ID" value="GAA2376782.1"/>
    <property type="molecule type" value="Genomic_DNA"/>
</dbReference>
<keyword evidence="4" id="KW-1185">Reference proteome</keyword>
<dbReference type="RefSeq" id="WP_344617968.1">
    <property type="nucleotide sequence ID" value="NZ_BAAARV010000081.1"/>
</dbReference>
<comment type="caution">
    <text evidence="3">The sequence shown here is derived from an EMBL/GenBank/DDBJ whole genome shotgun (WGS) entry which is preliminary data.</text>
</comment>
<dbReference type="Proteomes" id="UP001501444">
    <property type="component" value="Unassembled WGS sequence"/>
</dbReference>
<evidence type="ECO:0000313" key="4">
    <source>
        <dbReference type="Proteomes" id="UP001501444"/>
    </source>
</evidence>